<gene>
    <name evidence="3" type="ORF">FKR81_13315</name>
</gene>
<dbReference type="InterPro" id="IPR015020">
    <property type="entry name" value="Rv2525c-like_Glyco_Hydro-like"/>
</dbReference>
<dbReference type="EMBL" id="VOBR01000007">
    <property type="protein sequence ID" value="TWP51827.1"/>
    <property type="molecule type" value="Genomic_DNA"/>
</dbReference>
<organism evidence="3 4">
    <name type="scientific">Lentzea tibetensis</name>
    <dbReference type="NCBI Taxonomy" id="2591470"/>
    <lineage>
        <taxon>Bacteria</taxon>
        <taxon>Bacillati</taxon>
        <taxon>Actinomycetota</taxon>
        <taxon>Actinomycetes</taxon>
        <taxon>Pseudonocardiales</taxon>
        <taxon>Pseudonocardiaceae</taxon>
        <taxon>Lentzea</taxon>
    </lineage>
</organism>
<protein>
    <submittedName>
        <fullName evidence="3">DUF1906 domain-containing protein</fullName>
    </submittedName>
</protein>
<dbReference type="Gene3D" id="3.20.20.80">
    <property type="entry name" value="Glycosidases"/>
    <property type="match status" value="1"/>
</dbReference>
<evidence type="ECO:0000259" key="2">
    <source>
        <dbReference type="Pfam" id="PF08924"/>
    </source>
</evidence>
<evidence type="ECO:0000313" key="3">
    <source>
        <dbReference type="EMBL" id="TWP51827.1"/>
    </source>
</evidence>
<dbReference type="Proteomes" id="UP000316639">
    <property type="component" value="Unassembled WGS sequence"/>
</dbReference>
<proteinExistence type="predicted"/>
<evidence type="ECO:0000313" key="4">
    <source>
        <dbReference type="Proteomes" id="UP000316639"/>
    </source>
</evidence>
<dbReference type="OrthoDB" id="3345404at2"/>
<evidence type="ECO:0000256" key="1">
    <source>
        <dbReference type="SAM" id="MobiDB-lite"/>
    </source>
</evidence>
<feature type="region of interest" description="Disordered" evidence="1">
    <location>
        <begin position="220"/>
        <end position="243"/>
    </location>
</feature>
<comment type="caution">
    <text evidence="3">The sequence shown here is derived from an EMBL/GenBank/DDBJ whole genome shotgun (WGS) entry which is preliminary data.</text>
</comment>
<accession>A0A563EVT5</accession>
<dbReference type="AlphaFoldDB" id="A0A563EVT5"/>
<keyword evidence="4" id="KW-1185">Reference proteome</keyword>
<dbReference type="SUPFAM" id="SSF51445">
    <property type="entry name" value="(Trans)glycosidases"/>
    <property type="match status" value="1"/>
</dbReference>
<feature type="compositionally biased region" description="Acidic residues" evidence="1">
    <location>
        <begin position="220"/>
        <end position="238"/>
    </location>
</feature>
<name>A0A563EVT5_9PSEU</name>
<reference evidence="3 4" key="1">
    <citation type="submission" date="2019-07" db="EMBL/GenBank/DDBJ databases">
        <title>Lentzea xizangensis sp. nov., isolated from Qinghai-Tibetan Plateau Soils.</title>
        <authorList>
            <person name="Huang J."/>
        </authorList>
    </citation>
    <scope>NUCLEOTIDE SEQUENCE [LARGE SCALE GENOMIC DNA]</scope>
    <source>
        <strain evidence="3 4">FXJ1.1311</strain>
    </source>
</reference>
<dbReference type="RefSeq" id="WP_146351643.1">
    <property type="nucleotide sequence ID" value="NZ_VOBR01000007.1"/>
</dbReference>
<dbReference type="Pfam" id="PF08924">
    <property type="entry name" value="Rv2525c_GlyHyd-like"/>
    <property type="match status" value="1"/>
</dbReference>
<dbReference type="InterPro" id="IPR017853">
    <property type="entry name" value="GH"/>
</dbReference>
<sequence>MQVLDYSAGFPGAAAIAADGYGGAVRYIGFPNNRKCTTAEELADFTEHELGMALVYEHTAGDWRAGFDGGQAAARIARDHADAIGFPEDRPIYFAVDQDVVHEHEFVAAMEYLRGASDVLGVENVGVYGEHDVVARAADEGVATWFWQCRAWSGTPVRYFDGRHLYQQASPQPHVGGVQCDVNEVLTDDWGQHDAEREEVNEEHERIREAIELLQQIVGDGEEEEEEEESDEPDEEAFDGAITHSEAKVVDALRDLATGAADVSVLAKALAPLLPTGLTAEEIADALSAELAA</sequence>
<feature type="domain" description="Rv2525c-like glycoside hydrolase-like" evidence="2">
    <location>
        <begin position="15"/>
        <end position="183"/>
    </location>
</feature>